<dbReference type="RefSeq" id="WP_272470998.1">
    <property type="nucleotide sequence ID" value="NZ_JAMRYU010000169.1"/>
</dbReference>
<dbReference type="AlphaFoldDB" id="A0A9X4B2F8"/>
<reference evidence="1" key="1">
    <citation type="submission" date="2022-05" db="EMBL/GenBank/DDBJ databases">
        <title>Draft genome sequence of Clostridium tertium strain CP3 isolated from Peru.</title>
        <authorList>
            <person name="Hurtado R."/>
            <person name="Lima L."/>
            <person name="Sousa T."/>
            <person name="Jaiswal A.K."/>
            <person name="Tiwari S."/>
            <person name="Maturrano L."/>
            <person name="Brenig B."/>
            <person name="Azevedo V."/>
        </authorList>
    </citation>
    <scope>NUCLEOTIDE SEQUENCE</scope>
    <source>
        <strain evidence="1">CP3</strain>
        <plasmid evidence="1">p1</plasmid>
    </source>
</reference>
<proteinExistence type="predicted"/>
<keyword evidence="2" id="KW-1185">Reference proteome</keyword>
<name>A0A9X4B2F8_9CLOT</name>
<organism evidence="1 2">
    <name type="scientific">Clostridium tertium</name>
    <dbReference type="NCBI Taxonomy" id="1559"/>
    <lineage>
        <taxon>Bacteria</taxon>
        <taxon>Bacillati</taxon>
        <taxon>Bacillota</taxon>
        <taxon>Clostridia</taxon>
        <taxon>Eubacteriales</taxon>
        <taxon>Clostridiaceae</taxon>
        <taxon>Clostridium</taxon>
    </lineage>
</organism>
<dbReference type="Proteomes" id="UP001141183">
    <property type="component" value="Unassembled WGS sequence"/>
</dbReference>
<gene>
    <name evidence="1" type="ORF">NE398_21965</name>
</gene>
<keyword evidence="1" id="KW-0614">Plasmid</keyword>
<dbReference type="EMBL" id="JAMRYU010000169">
    <property type="protein sequence ID" value="MDC4242780.1"/>
    <property type="molecule type" value="Genomic_DNA"/>
</dbReference>
<comment type="caution">
    <text evidence="1">The sequence shown here is derived from an EMBL/GenBank/DDBJ whole genome shotgun (WGS) entry which is preliminary data.</text>
</comment>
<geneLocation type="plasmid" evidence="1">
    <name>p1</name>
</geneLocation>
<sequence>MSKPTGIRIINNIGNLFGSADFIALNRIKDIEWFLEVYNLKYGVDSIQIIPYYDNNPFTISGSVKANLDYYDYETKISKKQAQDFKFRVESDELYAEYIHQTVIPDDEYII</sequence>
<protein>
    <submittedName>
        <fullName evidence="1">Uncharacterized protein</fullName>
    </submittedName>
</protein>
<evidence type="ECO:0000313" key="1">
    <source>
        <dbReference type="EMBL" id="MDC4242780.1"/>
    </source>
</evidence>
<evidence type="ECO:0000313" key="2">
    <source>
        <dbReference type="Proteomes" id="UP001141183"/>
    </source>
</evidence>
<accession>A0A9X4B2F8</accession>